<gene>
    <name evidence="8" type="ORF">EsVE80_09570</name>
</gene>
<dbReference type="Gene3D" id="3.40.50.2000">
    <property type="entry name" value="Glycogen Phosphorylase B"/>
    <property type="match status" value="2"/>
</dbReference>
<dbReference type="InterPro" id="IPR001296">
    <property type="entry name" value="Glyco_trans_1"/>
</dbReference>
<evidence type="ECO:0000256" key="3">
    <source>
        <dbReference type="ARBA" id="ARBA00022475"/>
    </source>
</evidence>
<evidence type="ECO:0000256" key="6">
    <source>
        <dbReference type="ARBA" id="ARBA00023136"/>
    </source>
</evidence>
<dbReference type="KEGG" id="esg:EsVE80_09570"/>
<dbReference type="InterPro" id="IPR007554">
    <property type="entry name" value="Glycerophosphate_synth"/>
</dbReference>
<evidence type="ECO:0000256" key="4">
    <source>
        <dbReference type="ARBA" id="ARBA00022679"/>
    </source>
</evidence>
<dbReference type="InterPro" id="IPR043148">
    <property type="entry name" value="TagF_C"/>
</dbReference>
<dbReference type="EMBL" id="AP022822">
    <property type="protein sequence ID" value="BCA85434.1"/>
    <property type="molecule type" value="Genomic_DNA"/>
</dbReference>
<evidence type="ECO:0000256" key="1">
    <source>
        <dbReference type="ARBA" id="ARBA00004202"/>
    </source>
</evidence>
<dbReference type="PANTHER" id="PTHR37316:SF3">
    <property type="entry name" value="TEICHOIC ACID GLYCEROL-PHOSPHATE TRANSFERASE"/>
    <property type="match status" value="1"/>
</dbReference>
<dbReference type="Pfam" id="PF04464">
    <property type="entry name" value="Glyphos_transf"/>
    <property type="match status" value="1"/>
</dbReference>
<dbReference type="GO" id="GO:0019350">
    <property type="term" value="P:teichoic acid biosynthetic process"/>
    <property type="evidence" value="ECO:0007669"/>
    <property type="project" value="UniProtKB-KW"/>
</dbReference>
<dbReference type="PANTHER" id="PTHR37316">
    <property type="entry name" value="TEICHOIC ACID GLYCEROL-PHOSPHATE PRIMASE"/>
    <property type="match status" value="1"/>
</dbReference>
<dbReference type="InterPro" id="IPR043149">
    <property type="entry name" value="TagF_N"/>
</dbReference>
<protein>
    <submittedName>
        <fullName evidence="8">Glycosyl transferase family 1</fullName>
    </submittedName>
</protein>
<organism evidence="8 9">
    <name type="scientific">Enterococcus saigonensis</name>
    <dbReference type="NCBI Taxonomy" id="1805431"/>
    <lineage>
        <taxon>Bacteria</taxon>
        <taxon>Bacillati</taxon>
        <taxon>Bacillota</taxon>
        <taxon>Bacilli</taxon>
        <taxon>Lactobacillales</taxon>
        <taxon>Enterococcaceae</taxon>
        <taxon>Enterococcus</taxon>
    </lineage>
</organism>
<reference evidence="8 9" key="1">
    <citation type="submission" date="2020-02" db="EMBL/GenBank/DDBJ databases">
        <title>Characterization of vanA genotype vancomycin-resistant Enterococcus saigonensis VE80.</title>
        <authorList>
            <person name="Harada T."/>
            <person name="Motooka D."/>
            <person name="Nakamura S."/>
            <person name="Yamamoto Y."/>
            <person name="Kawahara R."/>
            <person name="Kawatsu K."/>
        </authorList>
    </citation>
    <scope>NUCLEOTIDE SEQUENCE [LARGE SCALE GENOMIC DNA]</scope>
    <source>
        <strain evidence="8 9">VE80</strain>
    </source>
</reference>
<dbReference type="GO" id="GO:0047355">
    <property type="term" value="F:CDP-glycerol glycerophosphotransferase activity"/>
    <property type="evidence" value="ECO:0007669"/>
    <property type="project" value="InterPro"/>
</dbReference>
<dbReference type="Gene3D" id="3.40.50.11820">
    <property type="match status" value="1"/>
</dbReference>
<name>A0A679INP6_9ENTE</name>
<accession>A0A679INP6</accession>
<keyword evidence="3" id="KW-1003">Cell membrane</keyword>
<dbReference type="Gene3D" id="3.40.50.12580">
    <property type="match status" value="1"/>
</dbReference>
<keyword evidence="4 8" id="KW-0808">Transferase</keyword>
<dbReference type="InterPro" id="IPR051612">
    <property type="entry name" value="Teichoic_Acid_Biosynth"/>
</dbReference>
<proteinExistence type="inferred from homology"/>
<keyword evidence="9" id="KW-1185">Reference proteome</keyword>
<comment type="similarity">
    <text evidence="2">Belongs to the CDP-glycerol glycerophosphotransferase family.</text>
</comment>
<evidence type="ECO:0000313" key="8">
    <source>
        <dbReference type="EMBL" id="BCA85434.1"/>
    </source>
</evidence>
<dbReference type="Pfam" id="PF00534">
    <property type="entry name" value="Glycos_transf_1"/>
    <property type="match status" value="1"/>
</dbReference>
<evidence type="ECO:0000313" key="9">
    <source>
        <dbReference type="Proteomes" id="UP000502998"/>
    </source>
</evidence>
<dbReference type="SUPFAM" id="SSF53756">
    <property type="entry name" value="UDP-Glycosyltransferase/glycogen phosphorylase"/>
    <property type="match status" value="2"/>
</dbReference>
<feature type="domain" description="Glycosyl transferase family 1" evidence="7">
    <location>
        <begin position="163"/>
        <end position="312"/>
    </location>
</feature>
<evidence type="ECO:0000256" key="2">
    <source>
        <dbReference type="ARBA" id="ARBA00010488"/>
    </source>
</evidence>
<dbReference type="AlphaFoldDB" id="A0A679INP6"/>
<evidence type="ECO:0000259" key="7">
    <source>
        <dbReference type="Pfam" id="PF00534"/>
    </source>
</evidence>
<sequence length="791" mass="91886">MNMKIGIIGFNIFGVGGTSRSNINLIQELQQEDCDIVFFNTSNFSEEDVRDLVSRETLKKNVSFKRLNDILSSDGIDSYILTRESLFVLARALKRTYPNSKIIGEVHAPIYNVEIGPDFAEDAIDIYRVSTANTAELLKRKLGKDNVIPFSISIRHVIFVKEIRNKSSKPTNFFIFSRFDETSKDIAYAISLMRYLVKEKKMISYKLFINGQGVGRILYKNLINAYGLNDNVFINYEPPTDYTYLSTSRAETFGYSIMEALGQGMPAVLYPGDDGVLKEIYGNLKSVAWLTKDVKKDAETIIQFIEQPLLNQDYQCDMQYIKKNCITINYGREYIDKVIKSDYTVKFDGNVDASKIVNEIYTSHLGNQTLWGKIIKRGNKNRYFRRVTKSKKLQNYTLKVTSLLKKSNPNSETSIIQENIRNDYIFIESFHGKNFSGDPKYIALAIKERYPNKKIFVSSTNQLVDMEIYKYHFIPLRTGSSRYVSVFCQSRLVVVNGNTLDKVGKREGQIILQTWHGFPLKKMVADLVDEKEKQKQLKAFYPRMLKWDYLISSSSKNTQYITSAFQLEKNQNLKILEIGAPKNTYLLENNNNLSELERLHLKYFGTEVNGRKYILYCPTWRQEKRDDLSALDLKKMISLLPINYHLIVKLHPNEAYLRRHYANIDPRIHCFYNDITDIQELYLLSETLITDYSSAMFDFAHTRKKIIVLQEDKKQYAQNIGWYFDLEDLTGLMGRSYTEEELVREIIEPEMDFYNEIISDVLMSNDTEDSTNELMKILSRDVFMEEKNGNC</sequence>
<dbReference type="GO" id="GO:0005886">
    <property type="term" value="C:plasma membrane"/>
    <property type="evidence" value="ECO:0007669"/>
    <property type="project" value="UniProtKB-SubCell"/>
</dbReference>
<comment type="subcellular location">
    <subcellularLocation>
        <location evidence="1">Cell membrane</location>
        <topology evidence="1">Peripheral membrane protein</topology>
    </subcellularLocation>
</comment>
<keyword evidence="5" id="KW-0777">Teichoic acid biosynthesis</keyword>
<dbReference type="Proteomes" id="UP000502998">
    <property type="component" value="Chromosome"/>
</dbReference>
<evidence type="ECO:0000256" key="5">
    <source>
        <dbReference type="ARBA" id="ARBA00022944"/>
    </source>
</evidence>
<keyword evidence="6" id="KW-0472">Membrane</keyword>
<dbReference type="GO" id="GO:0016757">
    <property type="term" value="F:glycosyltransferase activity"/>
    <property type="evidence" value="ECO:0007669"/>
    <property type="project" value="InterPro"/>
</dbReference>